<dbReference type="GeneID" id="63795693"/>
<gene>
    <name evidence="3" type="ORF">BHQ10_006477</name>
</gene>
<dbReference type="AlphaFoldDB" id="A0A364L3S0"/>
<dbReference type="STRING" id="1196081.A0A364L3S0"/>
<name>A0A364L3S0_TALAM</name>
<reference evidence="3 4" key="1">
    <citation type="journal article" date="2017" name="Biotechnol. Biofuels">
        <title>Differential beta-glucosidase expression as a function of carbon source availability in Talaromyces amestolkiae: a genomic and proteomic approach.</title>
        <authorList>
            <person name="de Eugenio L.I."/>
            <person name="Mendez-Liter J.A."/>
            <person name="Nieto-Dominguez M."/>
            <person name="Alonso L."/>
            <person name="Gil-Munoz J."/>
            <person name="Barriuso J."/>
            <person name="Prieto A."/>
            <person name="Martinez M.J."/>
        </authorList>
    </citation>
    <scope>NUCLEOTIDE SEQUENCE [LARGE SCALE GENOMIC DNA]</scope>
    <source>
        <strain evidence="3 4">CIB</strain>
    </source>
</reference>
<comment type="caution">
    <text evidence="3">The sequence shown here is derived from an EMBL/GenBank/DDBJ whole genome shotgun (WGS) entry which is preliminary data.</text>
</comment>
<feature type="domain" description="Azaphilone pigments biosynthesis cluster protein L N-terminal" evidence="2">
    <location>
        <begin position="295"/>
        <end position="502"/>
    </location>
</feature>
<keyword evidence="1" id="KW-0175">Coiled coil</keyword>
<dbReference type="RefSeq" id="XP_040734981.1">
    <property type="nucleotide sequence ID" value="XM_040879067.1"/>
</dbReference>
<evidence type="ECO:0000313" key="3">
    <source>
        <dbReference type="EMBL" id="RAO70465.1"/>
    </source>
</evidence>
<keyword evidence="4" id="KW-1185">Reference proteome</keyword>
<proteinExistence type="predicted"/>
<protein>
    <recommendedName>
        <fullName evidence="2">Azaphilone pigments biosynthesis cluster protein L N-terminal domain-containing protein</fullName>
    </recommendedName>
</protein>
<evidence type="ECO:0000256" key="1">
    <source>
        <dbReference type="SAM" id="Coils"/>
    </source>
</evidence>
<evidence type="ECO:0000259" key="2">
    <source>
        <dbReference type="Pfam" id="PF17111"/>
    </source>
</evidence>
<feature type="coiled-coil region" evidence="1">
    <location>
        <begin position="325"/>
        <end position="352"/>
    </location>
</feature>
<feature type="domain" description="Azaphilone pigments biosynthesis cluster protein L N-terminal" evidence="2">
    <location>
        <begin position="2"/>
        <end position="202"/>
    </location>
</feature>
<organism evidence="3 4">
    <name type="scientific">Talaromyces amestolkiae</name>
    <dbReference type="NCBI Taxonomy" id="1196081"/>
    <lineage>
        <taxon>Eukaryota</taxon>
        <taxon>Fungi</taxon>
        <taxon>Dikarya</taxon>
        <taxon>Ascomycota</taxon>
        <taxon>Pezizomycotina</taxon>
        <taxon>Eurotiomycetes</taxon>
        <taxon>Eurotiomycetidae</taxon>
        <taxon>Eurotiales</taxon>
        <taxon>Trichocomaceae</taxon>
        <taxon>Talaromyces</taxon>
        <taxon>Talaromyces sect. Talaromyces</taxon>
    </lineage>
</organism>
<feature type="coiled-coil region" evidence="1">
    <location>
        <begin position="546"/>
        <end position="580"/>
    </location>
</feature>
<sequence length="708" mass="79392">MADPLSVTASVLAVITAAANSARSLYETIRRFQDRSKTLKRLQDELDDLANILSSLAEAINSETTMLVLLQKPIDRCHQVCRDFEETMKTFSGKSKPGFRDWTKMEFMRGDINEFIDTIAEYKSTISVGLGTITLTTSKISQQVLQEYNEMIKDTVYNLELRLKRIDEKIAQPILDDRGASNTSIDLKDERAVTKQCIRVCEDAKSYMDSLISRESFMLPQLSYNDSGHVQASFEAQRQTRQIFDENQNRFAELIDHLQERLRSLVLDRPSNDPDRAKLQEDIDISRQCLEFVMADPLSVTAGLVGLVGFAFQASKSLYQVIESFKSSKRAVRELREEIESLNSVLATLSQMAIEYDAQLTSLKLPLLRCGKTCAEFEGVISKCAGHSDGQRTSFRDWAKLQYRGGDIGDLKTTLAGYKSTINIAIGGATFRQAAVTANVLDDYRRMIEEATSDLQDHLQLIDERMQSLIQNTASMPSLSPPEVEEIIEEKKSIQQCLAICTQVSQLIEAYQTRRMAYQAPTDSVPPRFSTSRAETATNDLLMGFKNKLSSNVNDLQVRLQELEDRLGKLSKESNDQEDLSLLQAMKEERDSITRCLEICTDASDLTATVRTNVYEDVTSADNAHQLVVSTIGDLISARHIMTGSNSVQWLGQMSDETIQKLSDDNKRILPVNQTSTSQAQKSVFNDLYGAGYQLKGEVKMASDKVGK</sequence>
<accession>A0A364L3S0</accession>
<dbReference type="Proteomes" id="UP000249363">
    <property type="component" value="Unassembled WGS sequence"/>
</dbReference>
<dbReference type="EMBL" id="MIKG01000012">
    <property type="protein sequence ID" value="RAO70465.1"/>
    <property type="molecule type" value="Genomic_DNA"/>
</dbReference>
<dbReference type="InterPro" id="IPR031348">
    <property type="entry name" value="PigL_N"/>
</dbReference>
<evidence type="ECO:0000313" key="4">
    <source>
        <dbReference type="Proteomes" id="UP000249363"/>
    </source>
</evidence>
<feature type="domain" description="Azaphilone pigments biosynthesis cluster protein L N-terminal" evidence="2">
    <location>
        <begin position="533"/>
        <end position="601"/>
    </location>
</feature>
<dbReference type="Pfam" id="PF17111">
    <property type="entry name" value="PigL_N"/>
    <property type="match status" value="3"/>
</dbReference>
<dbReference type="OrthoDB" id="5068804at2759"/>